<dbReference type="Proteomes" id="UP001521116">
    <property type="component" value="Unassembled WGS sequence"/>
</dbReference>
<gene>
    <name evidence="4" type="ORF">SLS56_010776</name>
</gene>
<proteinExistence type="inferred from homology"/>
<evidence type="ECO:0000313" key="5">
    <source>
        <dbReference type="Proteomes" id="UP001521116"/>
    </source>
</evidence>
<dbReference type="PANTHER" id="PTHR24320">
    <property type="entry name" value="RETINOL DEHYDROGENASE"/>
    <property type="match status" value="1"/>
</dbReference>
<comment type="caution">
    <text evidence="4">The sequence shown here is derived from an EMBL/GenBank/DDBJ whole genome shotgun (WGS) entry which is preliminary data.</text>
</comment>
<dbReference type="Pfam" id="PF00106">
    <property type="entry name" value="adh_short"/>
    <property type="match status" value="1"/>
</dbReference>
<keyword evidence="5" id="KW-1185">Reference proteome</keyword>
<evidence type="ECO:0000313" key="4">
    <source>
        <dbReference type="EMBL" id="KAL1617898.1"/>
    </source>
</evidence>
<dbReference type="SUPFAM" id="SSF51735">
    <property type="entry name" value="NAD(P)-binding Rossmann-fold domains"/>
    <property type="match status" value="1"/>
</dbReference>
<evidence type="ECO:0008006" key="6">
    <source>
        <dbReference type="Google" id="ProtNLM"/>
    </source>
</evidence>
<dbReference type="Gene3D" id="3.40.50.720">
    <property type="entry name" value="NAD(P)-binding Rossmann-like Domain"/>
    <property type="match status" value="1"/>
</dbReference>
<evidence type="ECO:0000256" key="2">
    <source>
        <dbReference type="ARBA" id="ARBA00023002"/>
    </source>
</evidence>
<comment type="similarity">
    <text evidence="1">Belongs to the short-chain dehydrogenases/reductases (SDR) family.</text>
</comment>
<feature type="region of interest" description="Disordered" evidence="3">
    <location>
        <begin position="1"/>
        <end position="20"/>
    </location>
</feature>
<dbReference type="EMBL" id="JAJVDC020000220">
    <property type="protein sequence ID" value="KAL1617898.1"/>
    <property type="molecule type" value="Genomic_DNA"/>
</dbReference>
<dbReference type="InterPro" id="IPR036291">
    <property type="entry name" value="NAD(P)-bd_dom_sf"/>
</dbReference>
<dbReference type="InterPro" id="IPR002347">
    <property type="entry name" value="SDR_fam"/>
</dbReference>
<accession>A0ABR3SDI8</accession>
<organism evidence="4 5">
    <name type="scientific">Neofusicoccum ribis</name>
    <dbReference type="NCBI Taxonomy" id="45134"/>
    <lineage>
        <taxon>Eukaryota</taxon>
        <taxon>Fungi</taxon>
        <taxon>Dikarya</taxon>
        <taxon>Ascomycota</taxon>
        <taxon>Pezizomycotina</taxon>
        <taxon>Dothideomycetes</taxon>
        <taxon>Dothideomycetes incertae sedis</taxon>
        <taxon>Botryosphaeriales</taxon>
        <taxon>Botryosphaeriaceae</taxon>
        <taxon>Neofusicoccum</taxon>
    </lineage>
</organism>
<evidence type="ECO:0000256" key="1">
    <source>
        <dbReference type="ARBA" id="ARBA00006484"/>
    </source>
</evidence>
<keyword evidence="2" id="KW-0560">Oxidoreductase</keyword>
<sequence length="333" mass="35989">MTSKYAAASANPSGPGDARPTALQIIQDEGLQGKLQDKVFFITGCSSGIGIETVRALEATGATIFATTRSLDKAKEALGNLAESDRVHLLEMDQNSLASVRACATKFLSLSKKLHVLIPNAGVMATPEGRTADGFETQFGVNYLAHFLLFWLLKPALLASSTPAFHSRVVVVSSMAHRHSDVHFDNLNLEGEYDPHKAYGQSKTALVWAANEIERRYGGAGLHATSLHPGGIKSGLQVHVPQEMLDHWGKEPAVMKMWKNPEQGAATTVWAAVAAELEGKGGVYLEDCMVSGPWKPESGWMGPGYSTWAMDQDKAEKLWVKTLSILELEDGTD</sequence>
<evidence type="ECO:0000256" key="3">
    <source>
        <dbReference type="SAM" id="MobiDB-lite"/>
    </source>
</evidence>
<reference evidence="4 5" key="1">
    <citation type="submission" date="2024-02" db="EMBL/GenBank/DDBJ databases">
        <title>De novo assembly and annotation of 12 fungi associated with fruit tree decline syndrome in Ontario, Canada.</title>
        <authorList>
            <person name="Sulman M."/>
            <person name="Ellouze W."/>
            <person name="Ilyukhin E."/>
        </authorList>
    </citation>
    <scope>NUCLEOTIDE SEQUENCE [LARGE SCALE GENOMIC DNA]</scope>
    <source>
        <strain evidence="4 5">M1-105</strain>
    </source>
</reference>
<dbReference type="PANTHER" id="PTHR24320:SF272">
    <property type="entry name" value="NAD(P)-BINDING ROSSMANN-FOLD SUPERFAMILY PROTEIN"/>
    <property type="match status" value="1"/>
</dbReference>
<dbReference type="PRINTS" id="PR00081">
    <property type="entry name" value="GDHRDH"/>
</dbReference>
<name>A0ABR3SDI8_9PEZI</name>
<protein>
    <recommendedName>
        <fullName evidence="6">Oxidoreductase</fullName>
    </recommendedName>
</protein>